<dbReference type="PANTHER" id="PTHR45916">
    <property type="entry name" value="STRUCTURAL MAINTENANCE OF CHROMOSOMES PROTEIN 5"/>
    <property type="match status" value="1"/>
</dbReference>
<reference evidence="13" key="2">
    <citation type="submission" date="2025-08" db="UniProtKB">
        <authorList>
            <consortium name="RefSeq"/>
        </authorList>
    </citation>
    <scope>IDENTIFICATION</scope>
    <source>
        <tissue evidence="13">Leaf</tissue>
    </source>
</reference>
<evidence type="ECO:0000313" key="13">
    <source>
        <dbReference type="RefSeq" id="XP_021865110.1"/>
    </source>
</evidence>
<proteinExistence type="inferred from homology"/>
<dbReference type="GO" id="GO:0005524">
    <property type="term" value="F:ATP binding"/>
    <property type="evidence" value="ECO:0007669"/>
    <property type="project" value="UniProtKB-KW"/>
</dbReference>
<dbReference type="PANTHER" id="PTHR45916:SF1">
    <property type="entry name" value="STRUCTURAL MAINTENANCE OF CHROMOSOMES PROTEIN 5"/>
    <property type="match status" value="1"/>
</dbReference>
<dbReference type="Gene3D" id="3.40.50.300">
    <property type="entry name" value="P-loop containing nucleotide triphosphate hydrolases"/>
    <property type="match status" value="2"/>
</dbReference>
<dbReference type="AlphaFoldDB" id="A0A9R0KC42"/>
<feature type="coiled-coil region" evidence="10">
    <location>
        <begin position="840"/>
        <end position="877"/>
    </location>
</feature>
<dbReference type="GeneID" id="110803878"/>
<dbReference type="InterPro" id="IPR003395">
    <property type="entry name" value="RecF/RecN/SMC_N"/>
</dbReference>
<keyword evidence="5" id="KW-0158">Chromosome</keyword>
<feature type="coiled-coil region" evidence="10">
    <location>
        <begin position="620"/>
        <end position="696"/>
    </location>
</feature>
<evidence type="ECO:0000256" key="9">
    <source>
        <dbReference type="ARBA" id="ARBA00023242"/>
    </source>
</evidence>
<keyword evidence="12" id="KW-1185">Reference proteome</keyword>
<name>A0A9R0KC42_SPIOL</name>
<feature type="coiled-coil region" evidence="10">
    <location>
        <begin position="766"/>
        <end position="793"/>
    </location>
</feature>
<evidence type="ECO:0000256" key="1">
    <source>
        <dbReference type="ARBA" id="ARBA00004123"/>
    </source>
</evidence>
<evidence type="ECO:0000313" key="12">
    <source>
        <dbReference type="Proteomes" id="UP000813463"/>
    </source>
</evidence>
<dbReference type="GO" id="GO:0000724">
    <property type="term" value="P:double-strand break repair via homologous recombination"/>
    <property type="evidence" value="ECO:0007669"/>
    <property type="project" value="TreeGrafter"/>
</dbReference>
<evidence type="ECO:0000259" key="11">
    <source>
        <dbReference type="Pfam" id="PF02463"/>
    </source>
</evidence>
<evidence type="ECO:0000256" key="3">
    <source>
        <dbReference type="ARBA" id="ARBA00010171"/>
    </source>
</evidence>
<dbReference type="InterPro" id="IPR027417">
    <property type="entry name" value="P-loop_NTPase"/>
</dbReference>
<keyword evidence="8 10" id="KW-0175">Coiled coil</keyword>
<accession>A0A9R0KC42</accession>
<dbReference type="OrthoDB" id="10254973at2759"/>
<dbReference type="GO" id="GO:0005634">
    <property type="term" value="C:nucleus"/>
    <property type="evidence" value="ECO:0007669"/>
    <property type="project" value="UniProtKB-SubCell"/>
</dbReference>
<dbReference type="GO" id="GO:0030915">
    <property type="term" value="C:Smc5-Smc6 complex"/>
    <property type="evidence" value="ECO:0007669"/>
    <property type="project" value="TreeGrafter"/>
</dbReference>
<keyword evidence="9" id="KW-0539">Nucleus</keyword>
<keyword evidence="6" id="KW-0547">Nucleotide-binding</keyword>
<dbReference type="KEGG" id="soe:110803878"/>
<dbReference type="GO" id="GO:0003697">
    <property type="term" value="F:single-stranded DNA binding"/>
    <property type="evidence" value="ECO:0007669"/>
    <property type="project" value="TreeGrafter"/>
</dbReference>
<dbReference type="FunFam" id="3.40.50.300:FF:001301">
    <property type="entry name" value="Structural maintenance of chromosomes 5"/>
    <property type="match status" value="1"/>
</dbReference>
<evidence type="ECO:0000256" key="6">
    <source>
        <dbReference type="ARBA" id="ARBA00022741"/>
    </source>
</evidence>
<evidence type="ECO:0000256" key="7">
    <source>
        <dbReference type="ARBA" id="ARBA00022840"/>
    </source>
</evidence>
<keyword evidence="7" id="KW-0067">ATP-binding</keyword>
<gene>
    <name evidence="13" type="primary">LOC110803878</name>
</gene>
<dbReference type="RefSeq" id="XP_021865110.1">
    <property type="nucleotide sequence ID" value="XM_022009418.2"/>
</dbReference>
<feature type="coiled-coil region" evidence="10">
    <location>
        <begin position="371"/>
        <end position="419"/>
    </location>
</feature>
<evidence type="ECO:0000256" key="4">
    <source>
        <dbReference type="ARBA" id="ARBA00018687"/>
    </source>
</evidence>
<sequence length="1051" mass="119805">MSDRCAKRPKLTRGPDGYLPGNITKIELYNFMTFSDVTCQPGSRLNLVIGPNGSGKSSIVCAIALGLGGDPQILGRAGSIGAYVKRGEESGHIKITLRGDSNEQQICITRKIDTSNKSEWLLNGNTAAKKDIIEVVKKFNIQVNNLTQFLPQDKVCEFAKLSPVDLLRATENAIGDPQLAMQHDALIEKSGQLGRLQRAVDGNKVTLNQLQAQHAEQERDVERVRQREDLLDQVALLKKKLPWLKYDQNKAEYLEAKKRVEDANKKYVEAAKILNDLLEPIKQQEEEKALQDSKGKTVQNTLSRIAQRCKQLQENEIQWEVDVTGKYKDMEELKRHEESRQQRILEARDDLAAAELGLANLPPYEPPRDEFERLGAKIVELEHNAKEIREQKTENRDIWSEHRKELTRLDESLKAMENKNYKLLEGLKNSGADKIFEAHRWLKEHRGQLKREVYGPVLLEVTVKDQSHADYLGGQVPHYIWKSFITQDPGDRDFLAKNMKSFNVPILNYVPNEERHRDSFRISEEMRKLGIHARLDQIFDAPAAVKEVLISQSGLDNSYIGTVETDRRADEVEKLGIHDFWTPANHYIWSRSRYGGHVSASVVSVSRSSLLSCSSDNTEIETLRSKKIELQQKINEFDESLKSLQSELNQIENEASKYYKQREEVTGRVQYEKRRRKLLENRRNQTMCKLKSIEEEGDVDSQIASLADQAVNLNVQRFHNAIEIKNLLMEALKNKWSLAEKRLSVVEIDVKIRESEMEIRQQNSFTTEASKQLQQCKKEVERHKELLTKAKKYAESIATITPEIKEAFLKMPGTVEELEAAIQDNLEQASSILLLNHNVVAEYEMRRRKIEALARTLEEEEHGLRTLLAEIDALKASWLPTLQNLVSQINGTFGHNFQEMAVAGEVLLDEHDMDFGAYGIVIKVKFRQAGQLQVLSAHHQSGGERSVSTILYLVSLQDLTICPFRVVDEINQGMDPINERKMFQQLVRASSQPNTPQCFLLTPKLLPNLDYGDACTVLNIMNGPYIEEPAKAWSNGECWGTVIMQLSQAQC</sequence>
<feature type="domain" description="RecF/RecN/SMC N-terminal" evidence="11">
    <location>
        <begin position="23"/>
        <end position="990"/>
    </location>
</feature>
<dbReference type="GO" id="GO:0051276">
    <property type="term" value="P:chromosome organization"/>
    <property type="evidence" value="ECO:0007669"/>
    <property type="project" value="UniProtKB-ARBA"/>
</dbReference>
<dbReference type="Pfam" id="PF02463">
    <property type="entry name" value="SMC_N"/>
    <property type="match status" value="1"/>
</dbReference>
<dbReference type="Proteomes" id="UP000813463">
    <property type="component" value="Chromosome 1"/>
</dbReference>
<feature type="coiled-coil region" evidence="10">
    <location>
        <begin position="207"/>
        <end position="266"/>
    </location>
</feature>
<comment type="similarity">
    <text evidence="3">Belongs to the SMC family. SMC5 subfamily.</text>
</comment>
<dbReference type="SUPFAM" id="SSF52540">
    <property type="entry name" value="P-loop containing nucleoside triphosphate hydrolases"/>
    <property type="match status" value="2"/>
</dbReference>
<evidence type="ECO:0000256" key="5">
    <source>
        <dbReference type="ARBA" id="ARBA00022454"/>
    </source>
</evidence>
<evidence type="ECO:0000256" key="10">
    <source>
        <dbReference type="SAM" id="Coils"/>
    </source>
</evidence>
<evidence type="ECO:0000256" key="2">
    <source>
        <dbReference type="ARBA" id="ARBA00004286"/>
    </source>
</evidence>
<evidence type="ECO:0000256" key="8">
    <source>
        <dbReference type="ARBA" id="ARBA00023054"/>
    </source>
</evidence>
<protein>
    <recommendedName>
        <fullName evidence="4">Structural maintenance of chromosomes protein 5</fullName>
    </recommendedName>
</protein>
<reference evidence="12" key="1">
    <citation type="journal article" date="2021" name="Nat. Commun.">
        <title>Genomic analyses provide insights into spinach domestication and the genetic basis of agronomic traits.</title>
        <authorList>
            <person name="Cai X."/>
            <person name="Sun X."/>
            <person name="Xu C."/>
            <person name="Sun H."/>
            <person name="Wang X."/>
            <person name="Ge C."/>
            <person name="Zhang Z."/>
            <person name="Wang Q."/>
            <person name="Fei Z."/>
            <person name="Jiao C."/>
            <person name="Wang Q."/>
        </authorList>
    </citation>
    <scope>NUCLEOTIDE SEQUENCE [LARGE SCALE GENOMIC DNA]</scope>
    <source>
        <strain evidence="12">cv. Varoflay</strain>
    </source>
</reference>
<organism evidence="12 13">
    <name type="scientific">Spinacia oleracea</name>
    <name type="common">Spinach</name>
    <dbReference type="NCBI Taxonomy" id="3562"/>
    <lineage>
        <taxon>Eukaryota</taxon>
        <taxon>Viridiplantae</taxon>
        <taxon>Streptophyta</taxon>
        <taxon>Embryophyta</taxon>
        <taxon>Tracheophyta</taxon>
        <taxon>Spermatophyta</taxon>
        <taxon>Magnoliopsida</taxon>
        <taxon>eudicotyledons</taxon>
        <taxon>Gunneridae</taxon>
        <taxon>Pentapetalae</taxon>
        <taxon>Caryophyllales</taxon>
        <taxon>Chenopodiaceae</taxon>
        <taxon>Chenopodioideae</taxon>
        <taxon>Anserineae</taxon>
        <taxon>Spinacia</taxon>
    </lineage>
</organism>
<comment type="subcellular location">
    <subcellularLocation>
        <location evidence="2">Chromosome</location>
    </subcellularLocation>
    <subcellularLocation>
        <location evidence="1">Nucleus</location>
    </subcellularLocation>
</comment>